<name>A0A9P6GWY7_9MICR</name>
<reference evidence="1 2" key="1">
    <citation type="journal article" date="2020" name="Genome Biol. Evol.">
        <title>Comparative genomics of strictly vertically transmitted, feminizing microsporidia endosymbionts of amphipod crustaceans.</title>
        <authorList>
            <person name="Cormier A."/>
            <person name="Chebbi M.A."/>
            <person name="Giraud I."/>
            <person name="Wattier R."/>
            <person name="Teixeira M."/>
            <person name="Gilbert C."/>
            <person name="Rigaud T."/>
            <person name="Cordaux R."/>
        </authorList>
    </citation>
    <scope>NUCLEOTIDE SEQUENCE [LARGE SCALE GENOMIC DNA]</scope>
    <source>
        <strain evidence="1 2">Ou3-Ou53</strain>
    </source>
</reference>
<sequence length="176" mass="19583">ESSKISNISKECTIPDESSKITNISKDASKENESSKITNISKIDNNEDVSISTQKAIVIEPSSIVLGSKSISERYLEDDSSFALNDDLSLKEHSGIDKTLVSENEEELVENKSLKDNSNETTHFEGSISSLNPIDLSNFGYKKDFIIEERIIEPPNESGIEKIEDIVVIKKENEDE</sequence>
<protein>
    <submittedName>
        <fullName evidence="1">Uncharacterized protein</fullName>
    </submittedName>
</protein>
<keyword evidence="2" id="KW-1185">Reference proteome</keyword>
<accession>A0A9P6GWY7</accession>
<feature type="non-terminal residue" evidence="1">
    <location>
        <position position="1"/>
    </location>
</feature>
<evidence type="ECO:0000313" key="2">
    <source>
        <dbReference type="Proteomes" id="UP000740883"/>
    </source>
</evidence>
<organism evidence="1 2">
    <name type="scientific">Nosema granulosis</name>
    <dbReference type="NCBI Taxonomy" id="83296"/>
    <lineage>
        <taxon>Eukaryota</taxon>
        <taxon>Fungi</taxon>
        <taxon>Fungi incertae sedis</taxon>
        <taxon>Microsporidia</taxon>
        <taxon>Nosematidae</taxon>
        <taxon>Nosema</taxon>
    </lineage>
</organism>
<dbReference type="Proteomes" id="UP000740883">
    <property type="component" value="Unassembled WGS sequence"/>
</dbReference>
<proteinExistence type="predicted"/>
<comment type="caution">
    <text evidence="1">The sequence shown here is derived from an EMBL/GenBank/DDBJ whole genome shotgun (WGS) entry which is preliminary data.</text>
</comment>
<dbReference type="AlphaFoldDB" id="A0A9P6GWY7"/>
<dbReference type="EMBL" id="SBJO01001558">
    <property type="protein sequence ID" value="KAF9744007.1"/>
    <property type="molecule type" value="Genomic_DNA"/>
</dbReference>
<gene>
    <name evidence="1" type="ORF">NGRA_3585</name>
</gene>
<evidence type="ECO:0000313" key="1">
    <source>
        <dbReference type="EMBL" id="KAF9744007.1"/>
    </source>
</evidence>